<comment type="caution">
    <text evidence="2">The sequence shown here is derived from an EMBL/GenBank/DDBJ whole genome shotgun (WGS) entry which is preliminary data.</text>
</comment>
<name>A0A5B7CXV6_PORTR</name>
<reference evidence="2 3" key="1">
    <citation type="submission" date="2019-05" db="EMBL/GenBank/DDBJ databases">
        <title>Another draft genome of Portunus trituberculatus and its Hox gene families provides insights of decapod evolution.</title>
        <authorList>
            <person name="Jeong J.-H."/>
            <person name="Song I."/>
            <person name="Kim S."/>
            <person name="Choi T."/>
            <person name="Kim D."/>
            <person name="Ryu S."/>
            <person name="Kim W."/>
        </authorList>
    </citation>
    <scope>NUCLEOTIDE SEQUENCE [LARGE SCALE GENOMIC DNA]</scope>
    <source>
        <tissue evidence="2">Muscle</tissue>
    </source>
</reference>
<sequence>MVMVVVVLVEVVVTEVVVEVSLLFSWLSEVMKLSVWGGGIDGEVADNYPLFFNDTQLSPSPTLNIFGMSFTDNLNLKLHISFLAKTASVKF</sequence>
<keyword evidence="3" id="KW-1185">Reference proteome</keyword>
<evidence type="ECO:0000313" key="3">
    <source>
        <dbReference type="Proteomes" id="UP000324222"/>
    </source>
</evidence>
<dbReference type="Proteomes" id="UP000324222">
    <property type="component" value="Unassembled WGS sequence"/>
</dbReference>
<protein>
    <submittedName>
        <fullName evidence="2">Uncharacterized protein</fullName>
    </submittedName>
</protein>
<evidence type="ECO:0000256" key="1">
    <source>
        <dbReference type="SAM" id="Phobius"/>
    </source>
</evidence>
<dbReference type="AlphaFoldDB" id="A0A5B7CXV6"/>
<keyword evidence="1" id="KW-0472">Membrane</keyword>
<keyword evidence="1" id="KW-1133">Transmembrane helix</keyword>
<evidence type="ECO:0000313" key="2">
    <source>
        <dbReference type="EMBL" id="MPC14199.1"/>
    </source>
</evidence>
<feature type="transmembrane region" description="Helical" evidence="1">
    <location>
        <begin position="6"/>
        <end position="27"/>
    </location>
</feature>
<organism evidence="2 3">
    <name type="scientific">Portunus trituberculatus</name>
    <name type="common">Swimming crab</name>
    <name type="synonym">Neptunus trituberculatus</name>
    <dbReference type="NCBI Taxonomy" id="210409"/>
    <lineage>
        <taxon>Eukaryota</taxon>
        <taxon>Metazoa</taxon>
        <taxon>Ecdysozoa</taxon>
        <taxon>Arthropoda</taxon>
        <taxon>Crustacea</taxon>
        <taxon>Multicrustacea</taxon>
        <taxon>Malacostraca</taxon>
        <taxon>Eumalacostraca</taxon>
        <taxon>Eucarida</taxon>
        <taxon>Decapoda</taxon>
        <taxon>Pleocyemata</taxon>
        <taxon>Brachyura</taxon>
        <taxon>Eubrachyura</taxon>
        <taxon>Portunoidea</taxon>
        <taxon>Portunidae</taxon>
        <taxon>Portuninae</taxon>
        <taxon>Portunus</taxon>
    </lineage>
</organism>
<keyword evidence="1" id="KW-0812">Transmembrane</keyword>
<dbReference type="EMBL" id="VSRR010000334">
    <property type="protein sequence ID" value="MPC14199.1"/>
    <property type="molecule type" value="Genomic_DNA"/>
</dbReference>
<accession>A0A5B7CXV6</accession>
<gene>
    <name evidence="2" type="ORF">E2C01_006958</name>
</gene>
<proteinExistence type="predicted"/>